<evidence type="ECO:0000313" key="4">
    <source>
        <dbReference type="Proteomes" id="UP001444661"/>
    </source>
</evidence>
<dbReference type="Gene3D" id="3.90.79.10">
    <property type="entry name" value="Nucleoside Triphosphate Pyrophosphohydrolase"/>
    <property type="match status" value="1"/>
</dbReference>
<gene>
    <name evidence="3" type="ORF">PG993_013150</name>
</gene>
<comment type="caution">
    <text evidence="3">The sequence shown here is derived from an EMBL/GenBank/DDBJ whole genome shotgun (WGS) entry which is preliminary data.</text>
</comment>
<dbReference type="SUPFAM" id="SSF55811">
    <property type="entry name" value="Nudix"/>
    <property type="match status" value="1"/>
</dbReference>
<dbReference type="InterPro" id="IPR020476">
    <property type="entry name" value="Nudix_hydrolase"/>
</dbReference>
<dbReference type="PANTHER" id="PTHR33112">
    <property type="entry name" value="DOMAIN PROTEIN, PUTATIVE-RELATED"/>
    <property type="match status" value="1"/>
</dbReference>
<dbReference type="PROSITE" id="PS00893">
    <property type="entry name" value="NUDIX_BOX"/>
    <property type="match status" value="1"/>
</dbReference>
<evidence type="ECO:0000313" key="3">
    <source>
        <dbReference type="EMBL" id="KAK8022383.1"/>
    </source>
</evidence>
<evidence type="ECO:0000259" key="2">
    <source>
        <dbReference type="PROSITE" id="PS51462"/>
    </source>
</evidence>
<dbReference type="Pfam" id="PF06985">
    <property type="entry name" value="HET"/>
    <property type="match status" value="1"/>
</dbReference>
<keyword evidence="1" id="KW-0378">Hydrolase</keyword>
<protein>
    <submittedName>
        <fullName evidence="3">Heterokaryon incompatibility protein-domain-containing protein</fullName>
    </submittedName>
</protein>
<dbReference type="EMBL" id="JAQQWK010000012">
    <property type="protein sequence ID" value="KAK8022383.1"/>
    <property type="molecule type" value="Genomic_DNA"/>
</dbReference>
<dbReference type="Proteomes" id="UP001444661">
    <property type="component" value="Unassembled WGS sequence"/>
</dbReference>
<accession>A0ABR1RWX1</accession>
<feature type="domain" description="Nudix hydrolase" evidence="2">
    <location>
        <begin position="719"/>
        <end position="861"/>
    </location>
</feature>
<name>A0ABR1RWX1_9PEZI</name>
<dbReference type="Pfam" id="PF00293">
    <property type="entry name" value="NUDIX"/>
    <property type="match status" value="1"/>
</dbReference>
<reference evidence="3 4" key="1">
    <citation type="submission" date="2023-01" db="EMBL/GenBank/DDBJ databases">
        <title>Analysis of 21 Apiospora genomes using comparative genomics revels a genus with tremendous synthesis potential of carbohydrate active enzymes and secondary metabolites.</title>
        <authorList>
            <person name="Sorensen T."/>
        </authorList>
    </citation>
    <scope>NUCLEOTIDE SEQUENCE [LARGE SCALE GENOMIC DNA]</scope>
    <source>
        <strain evidence="3 4">CBS 33761</strain>
    </source>
</reference>
<dbReference type="PRINTS" id="PR00502">
    <property type="entry name" value="NUDIXFAMILY"/>
</dbReference>
<dbReference type="CDD" id="cd18888">
    <property type="entry name" value="NUDIX_ADPRase_Nudt5"/>
    <property type="match status" value="1"/>
</dbReference>
<evidence type="ECO:0000256" key="1">
    <source>
        <dbReference type="ARBA" id="ARBA00022801"/>
    </source>
</evidence>
<dbReference type="PANTHER" id="PTHR33112:SF16">
    <property type="entry name" value="HETEROKARYON INCOMPATIBILITY DOMAIN-CONTAINING PROTEIN"/>
    <property type="match status" value="1"/>
</dbReference>
<keyword evidence="4" id="KW-1185">Reference proteome</keyword>
<dbReference type="InterPro" id="IPR000086">
    <property type="entry name" value="NUDIX_hydrolase_dom"/>
</dbReference>
<dbReference type="InterPro" id="IPR020084">
    <property type="entry name" value="NUDIX_hydrolase_CS"/>
</dbReference>
<dbReference type="InterPro" id="IPR015797">
    <property type="entry name" value="NUDIX_hydrolase-like_dom_sf"/>
</dbReference>
<organism evidence="3 4">
    <name type="scientific">Apiospora rasikravindrae</name>
    <dbReference type="NCBI Taxonomy" id="990691"/>
    <lineage>
        <taxon>Eukaryota</taxon>
        <taxon>Fungi</taxon>
        <taxon>Dikarya</taxon>
        <taxon>Ascomycota</taxon>
        <taxon>Pezizomycotina</taxon>
        <taxon>Sordariomycetes</taxon>
        <taxon>Xylariomycetidae</taxon>
        <taxon>Amphisphaeriales</taxon>
        <taxon>Apiosporaceae</taxon>
        <taxon>Apiospora</taxon>
    </lineage>
</organism>
<proteinExistence type="predicted"/>
<sequence length="877" mass="97981">MNVCSLCSTIPFGSLPGPPKYKTWTRQGGRNECPALTIDHTQKGAHGFPWHQDLEALAVSSSSCPLCAVVYEGFRKWLVHFEESRRDAFYAEFKDVYDDTVPYGQMLYLTRRVGGGPGFIVFAREPGLHWDCLLTGVVFSVGKENPAFDKLQLQSPDLDSGSTHSLNTAASFLAECHEKHEECSKEPTVLPSRILDIGLLNDMVKLIEPNGQSGFYACLSHCVSYLEITMYLVAFQVTDLLSSQWGGELILATTQQTIQRKKSGIPLVELPKTFADAVEIVRHLGIRYIWIDSLCIVQDDADDWARESARMHDVYHNACLTIAANRARKPSEGCFHRRSPRPSCEVDLPGYASNVHVELVFASDELDWDHGGFPSEPLSTRGWALQERVLSQRILHYNARQMYFECNHGIIGEDGCRQKRMFGDLVPLLKSNGSNSSNSNEILTLWDEIVWKFGNRSLTKSSDKLPATSGLSKLFEKHLRCRYVAGFWSDSLIQSISWRALGRVRVPVQDAGPSWSWVSYSGVAANGVGGGAWLKPIAQLMEWEVDLKNAGNPYGEVNSAWLRIRGPVIPLLPAKVDYTDHDLRRQKVGLMPHPQMRTPYNEDNDEEDLVDVELDHEEVAWSGRWKEMELSVLVLSSVVRDNSERKTESDKQDTQEDGNDDMQCKCLVVACADGHGPGRKKRENKDAKWINLEKITYQDEKGNQRSWEGTRRTTKPKGSTVDAIQIVAILEKATGPELLLEKQFRPPVDKIVIELPAGLVDAGESPEQAAVRELLEETGYTGTVIQDRGGGVRPVLHSSPASSSSCNYVIHVKIDLNDPANQKPKAQLEDGEFIEVFSVPLKDLYSECRALEAQGYAIDGKLGTFAEGLEVAKMWQI</sequence>
<dbReference type="PROSITE" id="PS51462">
    <property type="entry name" value="NUDIX"/>
    <property type="match status" value="1"/>
</dbReference>
<dbReference type="InterPro" id="IPR010730">
    <property type="entry name" value="HET"/>
</dbReference>